<keyword evidence="3" id="KW-1185">Reference proteome</keyword>
<evidence type="ECO:0000256" key="1">
    <source>
        <dbReference type="SAM" id="Coils"/>
    </source>
</evidence>
<accession>A0A3N4I0C3</accession>
<organism evidence="2 3">
    <name type="scientific">Ascobolus immersus RN42</name>
    <dbReference type="NCBI Taxonomy" id="1160509"/>
    <lineage>
        <taxon>Eukaryota</taxon>
        <taxon>Fungi</taxon>
        <taxon>Dikarya</taxon>
        <taxon>Ascomycota</taxon>
        <taxon>Pezizomycotina</taxon>
        <taxon>Pezizomycetes</taxon>
        <taxon>Pezizales</taxon>
        <taxon>Ascobolaceae</taxon>
        <taxon>Ascobolus</taxon>
    </lineage>
</organism>
<dbReference type="Proteomes" id="UP000275078">
    <property type="component" value="Unassembled WGS sequence"/>
</dbReference>
<keyword evidence="1" id="KW-0175">Coiled coil</keyword>
<dbReference type="EMBL" id="ML119698">
    <property type="protein sequence ID" value="RPA79553.1"/>
    <property type="molecule type" value="Genomic_DNA"/>
</dbReference>
<sequence length="219" mass="24899">MSSKPSDLLDLERLIAEEEAQLRRQTEASELRKRKLAARLSEAKEALEEEKSRKIAKLHSAIQGEFYSALGHAYAELPTETVDDAMREWTQTLREMVPIKKVQETPRGPVTREEMAATCESWPWRKRCGEFWIPRLTGKIDAKLSDAQEETFQIAAVGEPRPDYTCEACKSGLGAFRWCLFRKVVTLRNGPNGKPIFIWDPRGCANCVQNGKQCEAVEE</sequence>
<reference evidence="2 3" key="1">
    <citation type="journal article" date="2018" name="Nat. Ecol. Evol.">
        <title>Pezizomycetes genomes reveal the molecular basis of ectomycorrhizal truffle lifestyle.</title>
        <authorList>
            <person name="Murat C."/>
            <person name="Payen T."/>
            <person name="Noel B."/>
            <person name="Kuo A."/>
            <person name="Morin E."/>
            <person name="Chen J."/>
            <person name="Kohler A."/>
            <person name="Krizsan K."/>
            <person name="Balestrini R."/>
            <person name="Da Silva C."/>
            <person name="Montanini B."/>
            <person name="Hainaut M."/>
            <person name="Levati E."/>
            <person name="Barry K.W."/>
            <person name="Belfiori B."/>
            <person name="Cichocki N."/>
            <person name="Clum A."/>
            <person name="Dockter R.B."/>
            <person name="Fauchery L."/>
            <person name="Guy J."/>
            <person name="Iotti M."/>
            <person name="Le Tacon F."/>
            <person name="Lindquist E.A."/>
            <person name="Lipzen A."/>
            <person name="Malagnac F."/>
            <person name="Mello A."/>
            <person name="Molinier V."/>
            <person name="Miyauchi S."/>
            <person name="Poulain J."/>
            <person name="Riccioni C."/>
            <person name="Rubini A."/>
            <person name="Sitrit Y."/>
            <person name="Splivallo R."/>
            <person name="Traeger S."/>
            <person name="Wang M."/>
            <person name="Zifcakova L."/>
            <person name="Wipf D."/>
            <person name="Zambonelli A."/>
            <person name="Paolocci F."/>
            <person name="Nowrousian M."/>
            <person name="Ottonello S."/>
            <person name="Baldrian P."/>
            <person name="Spatafora J.W."/>
            <person name="Henrissat B."/>
            <person name="Nagy L.G."/>
            <person name="Aury J.M."/>
            <person name="Wincker P."/>
            <person name="Grigoriev I.V."/>
            <person name="Bonfante P."/>
            <person name="Martin F.M."/>
        </authorList>
    </citation>
    <scope>NUCLEOTIDE SEQUENCE [LARGE SCALE GENOMIC DNA]</scope>
    <source>
        <strain evidence="2 3">RN42</strain>
    </source>
</reference>
<evidence type="ECO:0000313" key="3">
    <source>
        <dbReference type="Proteomes" id="UP000275078"/>
    </source>
</evidence>
<proteinExistence type="predicted"/>
<evidence type="ECO:0000313" key="2">
    <source>
        <dbReference type="EMBL" id="RPA79553.1"/>
    </source>
</evidence>
<protein>
    <submittedName>
        <fullName evidence="2">Uncharacterized protein</fullName>
    </submittedName>
</protein>
<feature type="coiled-coil region" evidence="1">
    <location>
        <begin position="8"/>
        <end position="57"/>
    </location>
</feature>
<gene>
    <name evidence="2" type="ORF">BJ508DRAFT_415902</name>
</gene>
<name>A0A3N4I0C3_ASCIM</name>
<dbReference type="AlphaFoldDB" id="A0A3N4I0C3"/>